<dbReference type="GO" id="GO:0016491">
    <property type="term" value="F:oxidoreductase activity"/>
    <property type="evidence" value="ECO:0007669"/>
    <property type="project" value="InterPro"/>
</dbReference>
<evidence type="ECO:0000259" key="1">
    <source>
        <dbReference type="SMART" id="SM00829"/>
    </source>
</evidence>
<dbReference type="Pfam" id="PF00107">
    <property type="entry name" value="ADH_zinc_N"/>
    <property type="match status" value="1"/>
</dbReference>
<keyword evidence="3" id="KW-1185">Reference proteome</keyword>
<accession>A0A917WFC5</accession>
<dbReference type="InterPro" id="IPR051397">
    <property type="entry name" value="Zn-ADH-like_protein"/>
</dbReference>
<dbReference type="InterPro" id="IPR013154">
    <property type="entry name" value="ADH-like_N"/>
</dbReference>
<dbReference type="CDD" id="cd08241">
    <property type="entry name" value="QOR1"/>
    <property type="match status" value="1"/>
</dbReference>
<dbReference type="InterPro" id="IPR011032">
    <property type="entry name" value="GroES-like_sf"/>
</dbReference>
<protein>
    <submittedName>
        <fullName evidence="2">NADPH:quinone oxidoreductase</fullName>
    </submittedName>
</protein>
<reference evidence="2" key="2">
    <citation type="submission" date="2020-09" db="EMBL/GenBank/DDBJ databases">
        <authorList>
            <person name="Sun Q."/>
            <person name="Zhou Y."/>
        </authorList>
    </citation>
    <scope>NUCLEOTIDE SEQUENCE</scope>
    <source>
        <strain evidence="2">CGMCC 1.6293</strain>
    </source>
</reference>
<dbReference type="PANTHER" id="PTHR43677:SF4">
    <property type="entry name" value="QUINONE OXIDOREDUCTASE-LIKE PROTEIN 2"/>
    <property type="match status" value="1"/>
</dbReference>
<dbReference type="AlphaFoldDB" id="A0A917WFC5"/>
<feature type="domain" description="Enoyl reductase (ER)" evidence="1">
    <location>
        <begin position="10"/>
        <end position="320"/>
    </location>
</feature>
<dbReference type="EMBL" id="BMLF01000001">
    <property type="protein sequence ID" value="GGL99668.1"/>
    <property type="molecule type" value="Genomic_DNA"/>
</dbReference>
<dbReference type="Pfam" id="PF08240">
    <property type="entry name" value="ADH_N"/>
    <property type="match status" value="1"/>
</dbReference>
<dbReference type="Gene3D" id="3.40.50.720">
    <property type="entry name" value="NAD(P)-binding Rossmann-like Domain"/>
    <property type="match status" value="1"/>
</dbReference>
<name>A0A917WFC5_9RHOB</name>
<dbReference type="Proteomes" id="UP000649829">
    <property type="component" value="Unassembled WGS sequence"/>
</dbReference>
<gene>
    <name evidence="2" type="ORF">GCM10011534_21890</name>
</gene>
<dbReference type="SUPFAM" id="SSF50129">
    <property type="entry name" value="GroES-like"/>
    <property type="match status" value="1"/>
</dbReference>
<proteinExistence type="predicted"/>
<dbReference type="SMART" id="SM00829">
    <property type="entry name" value="PKS_ER"/>
    <property type="match status" value="1"/>
</dbReference>
<dbReference type="SUPFAM" id="SSF51735">
    <property type="entry name" value="NAD(P)-binding Rossmann-fold domains"/>
    <property type="match status" value="1"/>
</dbReference>
<evidence type="ECO:0000313" key="3">
    <source>
        <dbReference type="Proteomes" id="UP000649829"/>
    </source>
</evidence>
<dbReference type="Gene3D" id="3.90.180.10">
    <property type="entry name" value="Medium-chain alcohol dehydrogenases, catalytic domain"/>
    <property type="match status" value="1"/>
</dbReference>
<dbReference type="RefSeq" id="WP_028287912.1">
    <property type="nucleotide sequence ID" value="NZ_BMLF01000001.1"/>
</dbReference>
<comment type="caution">
    <text evidence="2">The sequence shown here is derived from an EMBL/GenBank/DDBJ whole genome shotgun (WGS) entry which is preliminary data.</text>
</comment>
<dbReference type="PANTHER" id="PTHR43677">
    <property type="entry name" value="SHORT-CHAIN DEHYDROGENASE/REDUCTASE"/>
    <property type="match status" value="1"/>
</dbReference>
<dbReference type="InterPro" id="IPR020843">
    <property type="entry name" value="ER"/>
</dbReference>
<dbReference type="InterPro" id="IPR036291">
    <property type="entry name" value="NAD(P)-bd_dom_sf"/>
</dbReference>
<organism evidence="2 3">
    <name type="scientific">Pseudooceanicola nanhaiensis</name>
    <dbReference type="NCBI Taxonomy" id="375761"/>
    <lineage>
        <taxon>Bacteria</taxon>
        <taxon>Pseudomonadati</taxon>
        <taxon>Pseudomonadota</taxon>
        <taxon>Alphaproteobacteria</taxon>
        <taxon>Rhodobacterales</taxon>
        <taxon>Paracoccaceae</taxon>
        <taxon>Pseudooceanicola</taxon>
    </lineage>
</organism>
<dbReference type="InterPro" id="IPR013149">
    <property type="entry name" value="ADH-like_C"/>
</dbReference>
<sequence>MKAIVCNEFGPLSDLEYKDLPDPEAGPGQVLIKVEACGVNYPDGLLVQGKYQVRPDRPFIPGSEVAGEIVALGEGVTDREVGQRVVGYAGQTGYASMAAIPAASTFLLPEGADAAEACALIIAYGTSHHALKQRAQLKPGETLVVFGAAGATGVAAVQIGKIMGATVIAVVSSEEKGKIAKECGADHVIGYDGLKDKVKELTGGKGADVCYDVVGGEAFDAASRFMARNGRLLVIGFASGDIPKFPVNLALVKEYAVVGVFWGNFTRAEPQVYAENMRELLDWFGSRTVKPIVAGRFPLKDAAEVLETVLGRGGVGKFALIPEGV</sequence>
<evidence type="ECO:0000313" key="2">
    <source>
        <dbReference type="EMBL" id="GGL99668.1"/>
    </source>
</evidence>
<reference evidence="2" key="1">
    <citation type="journal article" date="2014" name="Int. J. Syst. Evol. Microbiol.">
        <title>Complete genome sequence of Corynebacterium casei LMG S-19264T (=DSM 44701T), isolated from a smear-ripened cheese.</title>
        <authorList>
            <consortium name="US DOE Joint Genome Institute (JGI-PGF)"/>
            <person name="Walter F."/>
            <person name="Albersmeier A."/>
            <person name="Kalinowski J."/>
            <person name="Ruckert C."/>
        </authorList>
    </citation>
    <scope>NUCLEOTIDE SEQUENCE</scope>
    <source>
        <strain evidence="2">CGMCC 1.6293</strain>
    </source>
</reference>